<sequence length="432" mass="48004">MSTINPSAMLAESLSEFSKAAYQAFSEVESQSRMEVARAAADTREAKTERDKAFKELHSCQLEAQSWKQEAGASKSALAQAELTIAHQADSLAVQLETISQLRREVTQWKDQSRNWQEHFLRVEQERCAQSSRIDELVVERLQYPSSRVNSTALFTPKASKYTSGVNSAPSSTTKRQSIPSPTQPPEYKSAAPPSPLDSDPFVGPQTAQIISATQKRSKGTTKPPKQIPQQEQEVSILHANGELEDSSSASVKRPRKSNTSVQSAQKADSQASSVRSTVIRRVQAIVQVKREDDSEEDESPEISTVRTSVALKKKEESIDQQRYLRTPRPGVIHYDADDGVSDGSASGSGSDDGHGQGNRHRTQEKGRFRQRSRINYREDDDEDEEEDELMMGAEENHDEVYGTQKVEIHDSKSSKKQSIGPSTKKRKLAAR</sequence>
<feature type="compositionally biased region" description="Polar residues" evidence="2">
    <location>
        <begin position="206"/>
        <end position="215"/>
    </location>
</feature>
<feature type="compositionally biased region" description="Low complexity" evidence="2">
    <location>
        <begin position="223"/>
        <end position="234"/>
    </location>
</feature>
<gene>
    <name evidence="3" type="ORF">GALMADRAFT_238322</name>
</gene>
<name>A0A067TUW6_GALM3</name>
<protein>
    <submittedName>
        <fullName evidence="3">Uncharacterized protein</fullName>
    </submittedName>
</protein>
<evidence type="ECO:0000313" key="4">
    <source>
        <dbReference type="Proteomes" id="UP000027222"/>
    </source>
</evidence>
<feature type="compositionally biased region" description="Low complexity" evidence="2">
    <location>
        <begin position="261"/>
        <end position="274"/>
    </location>
</feature>
<evidence type="ECO:0000256" key="1">
    <source>
        <dbReference type="SAM" id="Coils"/>
    </source>
</evidence>
<dbReference type="OrthoDB" id="3269067at2759"/>
<keyword evidence="4" id="KW-1185">Reference proteome</keyword>
<keyword evidence="1" id="KW-0175">Coiled coil</keyword>
<dbReference type="STRING" id="685588.A0A067TUW6"/>
<dbReference type="Proteomes" id="UP000027222">
    <property type="component" value="Unassembled WGS sequence"/>
</dbReference>
<proteinExistence type="predicted"/>
<reference evidence="4" key="1">
    <citation type="journal article" date="2014" name="Proc. Natl. Acad. Sci. U.S.A.">
        <title>Extensive sampling of basidiomycete genomes demonstrates inadequacy of the white-rot/brown-rot paradigm for wood decay fungi.</title>
        <authorList>
            <person name="Riley R."/>
            <person name="Salamov A.A."/>
            <person name="Brown D.W."/>
            <person name="Nagy L.G."/>
            <person name="Floudas D."/>
            <person name="Held B.W."/>
            <person name="Levasseur A."/>
            <person name="Lombard V."/>
            <person name="Morin E."/>
            <person name="Otillar R."/>
            <person name="Lindquist E.A."/>
            <person name="Sun H."/>
            <person name="LaButti K.M."/>
            <person name="Schmutz J."/>
            <person name="Jabbour D."/>
            <person name="Luo H."/>
            <person name="Baker S.E."/>
            <person name="Pisabarro A.G."/>
            <person name="Walton J.D."/>
            <person name="Blanchette R.A."/>
            <person name="Henrissat B."/>
            <person name="Martin F."/>
            <person name="Cullen D."/>
            <person name="Hibbett D.S."/>
            <person name="Grigoriev I.V."/>
        </authorList>
    </citation>
    <scope>NUCLEOTIDE SEQUENCE [LARGE SCALE GENOMIC DNA]</scope>
    <source>
        <strain evidence="4">CBS 339.88</strain>
    </source>
</reference>
<feature type="compositionally biased region" description="Basic and acidic residues" evidence="2">
    <location>
        <begin position="395"/>
        <end position="414"/>
    </location>
</feature>
<dbReference type="HOGENOM" id="CLU_045708_0_0_1"/>
<evidence type="ECO:0000313" key="3">
    <source>
        <dbReference type="EMBL" id="KDR82788.1"/>
    </source>
</evidence>
<feature type="compositionally biased region" description="Acidic residues" evidence="2">
    <location>
        <begin position="379"/>
        <end position="390"/>
    </location>
</feature>
<organism evidence="3 4">
    <name type="scientific">Galerina marginata (strain CBS 339.88)</name>
    <dbReference type="NCBI Taxonomy" id="685588"/>
    <lineage>
        <taxon>Eukaryota</taxon>
        <taxon>Fungi</taxon>
        <taxon>Dikarya</taxon>
        <taxon>Basidiomycota</taxon>
        <taxon>Agaricomycotina</taxon>
        <taxon>Agaricomycetes</taxon>
        <taxon>Agaricomycetidae</taxon>
        <taxon>Agaricales</taxon>
        <taxon>Agaricineae</taxon>
        <taxon>Strophariaceae</taxon>
        <taxon>Galerina</taxon>
    </lineage>
</organism>
<feature type="coiled-coil region" evidence="1">
    <location>
        <begin position="92"/>
        <end position="119"/>
    </location>
</feature>
<accession>A0A067TUW6</accession>
<evidence type="ECO:0000256" key="2">
    <source>
        <dbReference type="SAM" id="MobiDB-lite"/>
    </source>
</evidence>
<dbReference type="EMBL" id="KL142369">
    <property type="protein sequence ID" value="KDR82788.1"/>
    <property type="molecule type" value="Genomic_DNA"/>
</dbReference>
<dbReference type="AlphaFoldDB" id="A0A067TUW6"/>
<feature type="region of interest" description="Disordered" evidence="2">
    <location>
        <begin position="160"/>
        <end position="432"/>
    </location>
</feature>
<feature type="compositionally biased region" description="Polar residues" evidence="2">
    <location>
        <begin position="161"/>
        <end position="181"/>
    </location>
</feature>